<keyword evidence="1" id="KW-0812">Transmembrane</keyword>
<evidence type="ECO:0000313" key="3">
    <source>
        <dbReference type="Proteomes" id="UP000190750"/>
    </source>
</evidence>
<dbReference type="RefSeq" id="WP_078364232.1">
    <property type="nucleotide sequence ID" value="NZ_MTJN01000002.1"/>
</dbReference>
<feature type="transmembrane region" description="Helical" evidence="1">
    <location>
        <begin position="99"/>
        <end position="121"/>
    </location>
</feature>
<dbReference type="EMBL" id="MTJN01000002">
    <property type="protein sequence ID" value="OOV06437.1"/>
    <property type="molecule type" value="Genomic_DNA"/>
</dbReference>
<gene>
    <name evidence="2" type="ORF">RF819_06565</name>
</gene>
<evidence type="ECO:0000313" key="2">
    <source>
        <dbReference type="EMBL" id="OOV06437.1"/>
    </source>
</evidence>
<organism evidence="2 3">
    <name type="scientific">Rhodoferax fermentans</name>
    <dbReference type="NCBI Taxonomy" id="28066"/>
    <lineage>
        <taxon>Bacteria</taxon>
        <taxon>Pseudomonadati</taxon>
        <taxon>Pseudomonadota</taxon>
        <taxon>Betaproteobacteria</taxon>
        <taxon>Burkholderiales</taxon>
        <taxon>Comamonadaceae</taxon>
        <taxon>Rhodoferax</taxon>
    </lineage>
</organism>
<dbReference type="STRING" id="28066.RF819_06565"/>
<proteinExistence type="predicted"/>
<comment type="caution">
    <text evidence="2">The sequence shown here is derived from an EMBL/GenBank/DDBJ whole genome shotgun (WGS) entry which is preliminary data.</text>
</comment>
<keyword evidence="1" id="KW-0472">Membrane</keyword>
<feature type="transmembrane region" description="Helical" evidence="1">
    <location>
        <begin position="74"/>
        <end position="93"/>
    </location>
</feature>
<evidence type="ECO:0000256" key="1">
    <source>
        <dbReference type="SAM" id="Phobius"/>
    </source>
</evidence>
<name>A0A1T1AQT6_RHOFE</name>
<dbReference type="Proteomes" id="UP000190750">
    <property type="component" value="Unassembled WGS sequence"/>
</dbReference>
<sequence length="123" mass="12996">MTQMLPLLLLLSASMGLGLWMGWQFLRRQGSNPIHIGFHLILGVVGLEMVVMLLRGAPDGSVAAAGALGKSTALVLATAVITGFATSVLARRWSRQGSAWVLAIHALLGSTGFVLFLAWALDL</sequence>
<dbReference type="AlphaFoldDB" id="A0A1T1AQT6"/>
<keyword evidence="1" id="KW-1133">Transmembrane helix</keyword>
<keyword evidence="3" id="KW-1185">Reference proteome</keyword>
<accession>A0A1T1AQT6</accession>
<reference evidence="2 3" key="1">
    <citation type="submission" date="2017-01" db="EMBL/GenBank/DDBJ databases">
        <title>Genome sequencing of Rhodoferax fermentans JCM 7819.</title>
        <authorList>
            <person name="Kim Y.J."/>
            <person name="Farh M.E.-A."/>
            <person name="Yang D.-C."/>
        </authorList>
    </citation>
    <scope>NUCLEOTIDE SEQUENCE [LARGE SCALE GENOMIC DNA]</scope>
    <source>
        <strain evidence="2 3">JCM 7819</strain>
    </source>
</reference>
<feature type="transmembrane region" description="Helical" evidence="1">
    <location>
        <begin position="34"/>
        <end position="54"/>
    </location>
</feature>
<protein>
    <submittedName>
        <fullName evidence="2">Uncharacterized protein</fullName>
    </submittedName>
</protein>